<organism evidence="2 3">
    <name type="scientific">Sus scrofa</name>
    <name type="common">Pig</name>
    <dbReference type="NCBI Taxonomy" id="9823"/>
    <lineage>
        <taxon>Eukaryota</taxon>
        <taxon>Metazoa</taxon>
        <taxon>Chordata</taxon>
        <taxon>Craniata</taxon>
        <taxon>Vertebrata</taxon>
        <taxon>Euteleostomi</taxon>
        <taxon>Mammalia</taxon>
        <taxon>Eutheria</taxon>
        <taxon>Laurasiatheria</taxon>
        <taxon>Artiodactyla</taxon>
        <taxon>Suina</taxon>
        <taxon>Suidae</taxon>
        <taxon>Sus</taxon>
    </lineage>
</organism>
<keyword evidence="3" id="KW-1185">Reference proteome</keyword>
<name>A0A8W4FBP4_PIG</name>
<reference evidence="2" key="1">
    <citation type="journal article" date="2020" name="Gigascience">
        <title>An improved pig reference genome sequence to enable pig genetics and genomics research.</title>
        <authorList>
            <person name="Warr A."/>
            <person name="Affara N."/>
            <person name="Aken B."/>
            <person name="Beiki H."/>
            <person name="Bickhart D.M."/>
            <person name="Billis K."/>
            <person name="Chow W."/>
            <person name="Eory L."/>
            <person name="Finlayson H.A."/>
            <person name="Flicek P."/>
            <person name="Giron C.G."/>
            <person name="Griffin D.K."/>
            <person name="Hall R."/>
            <person name="Hannum G."/>
            <person name="Hourlier T."/>
            <person name="Howe K."/>
            <person name="Hume D.A."/>
            <person name="Izuogu O."/>
            <person name="Kim K."/>
            <person name="Koren S."/>
            <person name="Liu H."/>
            <person name="Manchanda N."/>
            <person name="Martin F.J."/>
            <person name="Nonneman D.J."/>
            <person name="O'Connor R.E."/>
            <person name="Phillippy A.M."/>
            <person name="Rohrer G.A."/>
            <person name="Rosen B.D."/>
            <person name="Rund L.A."/>
            <person name="Sargent C.A."/>
            <person name="Schook L.B."/>
            <person name="Schroeder S.G."/>
            <person name="Schwartz A.S."/>
            <person name="Skinner B.M."/>
            <person name="Talbot R."/>
            <person name="Tseng E."/>
            <person name="Tuggle C.K."/>
            <person name="Watson M."/>
            <person name="Smith T.P.L."/>
            <person name="Archibald A.L."/>
        </authorList>
    </citation>
    <scope>NUCLEOTIDE SEQUENCE [LARGE SCALE GENOMIC DNA]</scope>
    <source>
        <strain evidence="2">Duroc</strain>
    </source>
</reference>
<dbReference type="GeneTree" id="ENSGT01070000254103"/>
<evidence type="ECO:0000256" key="1">
    <source>
        <dbReference type="SAM" id="MobiDB-lite"/>
    </source>
</evidence>
<evidence type="ECO:0000313" key="2">
    <source>
        <dbReference type="Ensembl" id="ENSSSCP00000076744.1"/>
    </source>
</evidence>
<dbReference type="AlphaFoldDB" id="A0A8W4FBP4"/>
<reference evidence="2" key="3">
    <citation type="submission" date="2025-09" db="UniProtKB">
        <authorList>
            <consortium name="Ensembl"/>
        </authorList>
    </citation>
    <scope>IDENTIFICATION</scope>
</reference>
<sequence>MYMVKSKLTSCEKSELEMAQTKNKLDALLQCLLENSYMDREHLEKEAWKTHLDTHSKDFSIIVAIGKSPFLPPVNEEEEEDGWAGGGKAAENQ</sequence>
<dbReference type="PANTHER" id="PTHR31336:SF3">
    <property type="entry name" value="PROTEIN LIN-37 HOMOLOG"/>
    <property type="match status" value="1"/>
</dbReference>
<dbReference type="Ensembl" id="ENSSSCT00000102623.1">
    <property type="protein sequence ID" value="ENSSSCP00000076744.1"/>
    <property type="gene ID" value="ENSSSCG00000058752.1"/>
</dbReference>
<evidence type="ECO:0000313" key="3">
    <source>
        <dbReference type="Proteomes" id="UP000008227"/>
    </source>
</evidence>
<protein>
    <submittedName>
        <fullName evidence="2">Uncharacterized protein</fullName>
    </submittedName>
</protein>
<dbReference type="InterPro" id="IPR028226">
    <property type="entry name" value="LIN37"/>
</dbReference>
<reference evidence="2" key="2">
    <citation type="submission" date="2025-08" db="UniProtKB">
        <authorList>
            <consortium name="Ensembl"/>
        </authorList>
    </citation>
    <scope>IDENTIFICATION</scope>
</reference>
<dbReference type="PANTHER" id="PTHR31336">
    <property type="entry name" value="LIN37 HOMOLOG"/>
    <property type="match status" value="1"/>
</dbReference>
<dbReference type="GO" id="GO:0017053">
    <property type="term" value="C:transcription repressor complex"/>
    <property type="evidence" value="ECO:0007669"/>
    <property type="project" value="InterPro"/>
</dbReference>
<feature type="compositionally biased region" description="Gly residues" evidence="1">
    <location>
        <begin position="83"/>
        <end position="93"/>
    </location>
</feature>
<feature type="region of interest" description="Disordered" evidence="1">
    <location>
        <begin position="72"/>
        <end position="93"/>
    </location>
</feature>
<accession>A0A8W4FBP4</accession>
<dbReference type="Proteomes" id="UP000008227">
    <property type="component" value="Chromosome 16"/>
</dbReference>
<proteinExistence type="predicted"/>